<reference evidence="2" key="1">
    <citation type="submission" date="2023-08" db="EMBL/GenBank/DDBJ databases">
        <title>A de novo genome assembly of Solanum verrucosum Schlechtendal, a Mexican diploid species geographically isolated from the other diploid A-genome species in potato relatives.</title>
        <authorList>
            <person name="Hosaka K."/>
        </authorList>
    </citation>
    <scope>NUCLEOTIDE SEQUENCE</scope>
    <source>
        <tissue evidence="2">Young leaves</tissue>
    </source>
</reference>
<dbReference type="PANTHER" id="PTHR46890">
    <property type="entry name" value="NON-LTR RETROLELEMENT REVERSE TRANSCRIPTASE-LIKE PROTEIN-RELATED"/>
    <property type="match status" value="1"/>
</dbReference>
<accession>A0AAF0ZVQ0</accession>
<sequence length="348" mass="40067">MESDQSMENVWCKLKKLKLQLKDINGFMATYQQKSCLAREKLRIVQGQIQSHMLCQDLFNQEKELLLEIAKWSNIEGQAIRHKARATWVETGDGNTKYFHAQWKIRSSHNAITSIYTEDNVKLTDPKAIETELISVFSGLMGDYATEIPCLDYMVIRDGIYLTVQQQKELIREVTHEEITDDIKTMPKEKAPGVDEFPIEFFTKNWELLDDEIVQAVQQFFSTVSYSLMINGGLTHPLNAKRGIRQGDPMSPYFFVLAMEYLGRELNQLARNGNFNSHPRCRKLGSVHICFADDLLMYYRADILSVRLLNEAFMKFSKASGLQPNVDKSFLYIAGVATHTKEEILEEL</sequence>
<proteinExistence type="predicted"/>
<feature type="domain" description="Reverse transcriptase" evidence="1">
    <location>
        <begin position="221"/>
        <end position="332"/>
    </location>
</feature>
<name>A0AAF0ZVQ0_SOLVR</name>
<evidence type="ECO:0000313" key="3">
    <source>
        <dbReference type="Proteomes" id="UP001234989"/>
    </source>
</evidence>
<dbReference type="PANTHER" id="PTHR46890:SF48">
    <property type="entry name" value="RNA-DIRECTED DNA POLYMERASE"/>
    <property type="match status" value="1"/>
</dbReference>
<dbReference type="AlphaFoldDB" id="A0AAF0ZVQ0"/>
<dbReference type="InterPro" id="IPR052343">
    <property type="entry name" value="Retrotransposon-Effector_Assoc"/>
</dbReference>
<evidence type="ECO:0000259" key="1">
    <source>
        <dbReference type="Pfam" id="PF00078"/>
    </source>
</evidence>
<organism evidence="2 3">
    <name type="scientific">Solanum verrucosum</name>
    <dbReference type="NCBI Taxonomy" id="315347"/>
    <lineage>
        <taxon>Eukaryota</taxon>
        <taxon>Viridiplantae</taxon>
        <taxon>Streptophyta</taxon>
        <taxon>Embryophyta</taxon>
        <taxon>Tracheophyta</taxon>
        <taxon>Spermatophyta</taxon>
        <taxon>Magnoliopsida</taxon>
        <taxon>eudicotyledons</taxon>
        <taxon>Gunneridae</taxon>
        <taxon>Pentapetalae</taxon>
        <taxon>asterids</taxon>
        <taxon>lamiids</taxon>
        <taxon>Solanales</taxon>
        <taxon>Solanaceae</taxon>
        <taxon>Solanoideae</taxon>
        <taxon>Solaneae</taxon>
        <taxon>Solanum</taxon>
    </lineage>
</organism>
<dbReference type="EMBL" id="CP133622">
    <property type="protein sequence ID" value="WMV54167.1"/>
    <property type="molecule type" value="Genomic_DNA"/>
</dbReference>
<protein>
    <recommendedName>
        <fullName evidence="1">Reverse transcriptase domain-containing protein</fullName>
    </recommendedName>
</protein>
<gene>
    <name evidence="2" type="ORF">MTR67_047552</name>
</gene>
<dbReference type="InterPro" id="IPR000477">
    <property type="entry name" value="RT_dom"/>
</dbReference>
<keyword evidence="3" id="KW-1185">Reference proteome</keyword>
<dbReference type="Pfam" id="PF00078">
    <property type="entry name" value="RVT_1"/>
    <property type="match status" value="1"/>
</dbReference>
<dbReference type="Proteomes" id="UP001234989">
    <property type="component" value="Chromosome 11"/>
</dbReference>
<evidence type="ECO:0000313" key="2">
    <source>
        <dbReference type="EMBL" id="WMV54167.1"/>
    </source>
</evidence>